<name>A0AA41X7B4_9BACI</name>
<dbReference type="PANTHER" id="PTHR48098:SF6">
    <property type="entry name" value="FERRI-BACILLIBACTIN ESTERASE BESA"/>
    <property type="match status" value="1"/>
</dbReference>
<dbReference type="InterPro" id="IPR029058">
    <property type="entry name" value="AB_hydrolase_fold"/>
</dbReference>
<sequence length="249" mass="27826">MEQITLADRTVTVYLPEGYGEKRYPVLYMHDGQNVFRDSEAVGGVSLGLEQYLAENGLEVIVAAIHISTEKGFRVNEYCPWEGGLLGRQLSGDAEPRAPRGTEYVDWIVQELKPLIDHTYRTLPEQTFMAGISLGAHISLYAAIRYPHIFKRIGAVSAGFYRNQEKLEDVLAAADLSGLERVYMDCGTREAGPEEEVSRAFLASNQAICDRLQEKGVPVEFYIMEGAEHSYSCFRQRVPELLGALLKDA</sequence>
<reference evidence="1" key="1">
    <citation type="submission" date="2022-07" db="EMBL/GenBank/DDBJ databases">
        <authorList>
            <person name="Li W.-J."/>
            <person name="Deng Q.-Q."/>
        </authorList>
    </citation>
    <scope>NUCLEOTIDE SEQUENCE</scope>
    <source>
        <strain evidence="1">SYSU M60031</strain>
    </source>
</reference>
<protein>
    <submittedName>
        <fullName evidence="1">Esterase family protein</fullName>
    </submittedName>
</protein>
<dbReference type="Proteomes" id="UP001156102">
    <property type="component" value="Unassembled WGS sequence"/>
</dbReference>
<dbReference type="EMBL" id="JANCLT010000002">
    <property type="protein sequence ID" value="MCP8967650.1"/>
    <property type="molecule type" value="Genomic_DNA"/>
</dbReference>
<keyword evidence="2" id="KW-1185">Reference proteome</keyword>
<dbReference type="SUPFAM" id="SSF53474">
    <property type="entry name" value="alpha/beta-Hydrolases"/>
    <property type="match status" value="1"/>
</dbReference>
<evidence type="ECO:0000313" key="1">
    <source>
        <dbReference type="EMBL" id="MCP8967650.1"/>
    </source>
</evidence>
<accession>A0AA41X7B4</accession>
<organism evidence="1 2">
    <name type="scientific">Ectobacillus ponti</name>
    <dbReference type="NCBI Taxonomy" id="2961894"/>
    <lineage>
        <taxon>Bacteria</taxon>
        <taxon>Bacillati</taxon>
        <taxon>Bacillota</taxon>
        <taxon>Bacilli</taxon>
        <taxon>Bacillales</taxon>
        <taxon>Bacillaceae</taxon>
        <taxon>Ectobacillus</taxon>
    </lineage>
</organism>
<dbReference type="AlphaFoldDB" id="A0AA41X7B4"/>
<gene>
    <name evidence="1" type="ORF">NK662_03740</name>
</gene>
<evidence type="ECO:0000313" key="2">
    <source>
        <dbReference type="Proteomes" id="UP001156102"/>
    </source>
</evidence>
<dbReference type="Pfam" id="PF00756">
    <property type="entry name" value="Esterase"/>
    <property type="match status" value="1"/>
</dbReference>
<proteinExistence type="predicted"/>
<dbReference type="RefSeq" id="WP_254757565.1">
    <property type="nucleotide sequence ID" value="NZ_JANCLT010000002.1"/>
</dbReference>
<dbReference type="Gene3D" id="3.40.50.1820">
    <property type="entry name" value="alpha/beta hydrolase"/>
    <property type="match status" value="1"/>
</dbReference>
<comment type="caution">
    <text evidence="1">The sequence shown here is derived from an EMBL/GenBank/DDBJ whole genome shotgun (WGS) entry which is preliminary data.</text>
</comment>
<dbReference type="PANTHER" id="PTHR48098">
    <property type="entry name" value="ENTEROCHELIN ESTERASE-RELATED"/>
    <property type="match status" value="1"/>
</dbReference>
<dbReference type="InterPro" id="IPR000801">
    <property type="entry name" value="Esterase-like"/>
</dbReference>
<dbReference type="InterPro" id="IPR050583">
    <property type="entry name" value="Mycobacterial_A85_antigen"/>
</dbReference>